<evidence type="ECO:0000313" key="3">
    <source>
        <dbReference type="EMBL" id="PCO05550.1"/>
    </source>
</evidence>
<keyword evidence="2" id="KW-1133">Transmembrane helix</keyword>
<dbReference type="EMBL" id="LRFG02000002">
    <property type="protein sequence ID" value="PCO05550.1"/>
    <property type="molecule type" value="Genomic_DNA"/>
</dbReference>
<feature type="transmembrane region" description="Helical" evidence="2">
    <location>
        <begin position="34"/>
        <end position="55"/>
    </location>
</feature>
<feature type="compositionally biased region" description="Polar residues" evidence="1">
    <location>
        <begin position="1"/>
        <end position="20"/>
    </location>
</feature>
<proteinExistence type="predicted"/>
<reference evidence="3" key="1">
    <citation type="submission" date="2017-08" db="EMBL/GenBank/DDBJ databases">
        <title>Microbulbifer marisrubri sp. nov., a halophilic alphaproteobacterium isolated from marine sediment of the Yellow Sea, China.</title>
        <authorList>
            <person name="Zhang G."/>
            <person name="Xiong Q."/>
        </authorList>
    </citation>
    <scope>NUCLEOTIDE SEQUENCE [LARGE SCALE GENOMIC DNA]</scope>
    <source>
        <strain evidence="3">WRN-8</strain>
    </source>
</reference>
<sequence length="119" mass="13317">MSQAASRFPRQLNSESTDQSRNFESERYSEMKRIGMFALPVFLALGLQGCVFLPAEAPEGYDPFFFDPDEHATSADFVEVGNFQPNSKLPPASSRHCDVDADMGSMGSACWFFPVMRVY</sequence>
<feature type="region of interest" description="Disordered" evidence="1">
    <location>
        <begin position="1"/>
        <end position="25"/>
    </location>
</feature>
<protein>
    <submittedName>
        <fullName evidence="3">Uncharacterized protein</fullName>
    </submittedName>
</protein>
<keyword evidence="4" id="KW-1185">Reference proteome</keyword>
<organism evidence="3 4">
    <name type="scientific">Microbulbifer flavimaris</name>
    <dbReference type="NCBI Taxonomy" id="1781068"/>
    <lineage>
        <taxon>Bacteria</taxon>
        <taxon>Pseudomonadati</taxon>
        <taxon>Pseudomonadota</taxon>
        <taxon>Gammaproteobacteria</taxon>
        <taxon>Cellvibrionales</taxon>
        <taxon>Microbulbiferaceae</taxon>
        <taxon>Microbulbifer</taxon>
    </lineage>
</organism>
<name>A0ABX4HZH4_9GAMM</name>
<comment type="caution">
    <text evidence="3">The sequence shown here is derived from an EMBL/GenBank/DDBJ whole genome shotgun (WGS) entry which is preliminary data.</text>
</comment>
<accession>A0ABX4HZH4</accession>
<evidence type="ECO:0000313" key="4">
    <source>
        <dbReference type="Proteomes" id="UP000218427"/>
    </source>
</evidence>
<keyword evidence="2" id="KW-0812">Transmembrane</keyword>
<dbReference type="Proteomes" id="UP000218427">
    <property type="component" value="Unassembled WGS sequence"/>
</dbReference>
<evidence type="ECO:0000256" key="1">
    <source>
        <dbReference type="SAM" id="MobiDB-lite"/>
    </source>
</evidence>
<gene>
    <name evidence="3" type="ORF">AWR36_005890</name>
</gene>
<keyword evidence="2" id="KW-0472">Membrane</keyword>
<evidence type="ECO:0000256" key="2">
    <source>
        <dbReference type="SAM" id="Phobius"/>
    </source>
</evidence>